<feature type="region of interest" description="Disordered" evidence="5">
    <location>
        <begin position="486"/>
        <end position="531"/>
    </location>
</feature>
<evidence type="ECO:0000256" key="4">
    <source>
        <dbReference type="ARBA" id="ARBA00023242"/>
    </source>
</evidence>
<dbReference type="FunCoup" id="D8SZL2">
    <property type="interactions" value="551"/>
</dbReference>
<dbReference type="Pfam" id="PF21796">
    <property type="entry name" value="Cac1_C"/>
    <property type="match status" value="1"/>
</dbReference>
<organism evidence="9">
    <name type="scientific">Selaginella moellendorffii</name>
    <name type="common">Spikemoss</name>
    <dbReference type="NCBI Taxonomy" id="88036"/>
    <lineage>
        <taxon>Eukaryota</taxon>
        <taxon>Viridiplantae</taxon>
        <taxon>Streptophyta</taxon>
        <taxon>Embryophyta</taxon>
        <taxon>Tracheophyta</taxon>
        <taxon>Lycopodiopsida</taxon>
        <taxon>Selaginellales</taxon>
        <taxon>Selaginellaceae</taxon>
        <taxon>Selaginella</taxon>
    </lineage>
</organism>
<dbReference type="AlphaFoldDB" id="D8SZL2"/>
<dbReference type="EMBL" id="GL377656">
    <property type="protein sequence ID" value="EFJ10104.1"/>
    <property type="molecule type" value="Genomic_DNA"/>
</dbReference>
<feature type="region of interest" description="Disordered" evidence="5">
    <location>
        <begin position="270"/>
        <end position="297"/>
    </location>
</feature>
<feature type="region of interest" description="Disordered" evidence="5">
    <location>
        <begin position="44"/>
        <end position="99"/>
    </location>
</feature>
<reference evidence="8 9" key="1">
    <citation type="journal article" date="2011" name="Science">
        <title>The Selaginella genome identifies genetic changes associated with the evolution of vascular plants.</title>
        <authorList>
            <person name="Banks J.A."/>
            <person name="Nishiyama T."/>
            <person name="Hasebe M."/>
            <person name="Bowman J.L."/>
            <person name="Gribskov M."/>
            <person name="dePamphilis C."/>
            <person name="Albert V.A."/>
            <person name="Aono N."/>
            <person name="Aoyama T."/>
            <person name="Ambrose B.A."/>
            <person name="Ashton N.W."/>
            <person name="Axtell M.J."/>
            <person name="Barker E."/>
            <person name="Barker M.S."/>
            <person name="Bennetzen J.L."/>
            <person name="Bonawitz N.D."/>
            <person name="Chapple C."/>
            <person name="Cheng C."/>
            <person name="Correa L.G."/>
            <person name="Dacre M."/>
            <person name="DeBarry J."/>
            <person name="Dreyer I."/>
            <person name="Elias M."/>
            <person name="Engstrom E.M."/>
            <person name="Estelle M."/>
            <person name="Feng L."/>
            <person name="Finet C."/>
            <person name="Floyd S.K."/>
            <person name="Frommer W.B."/>
            <person name="Fujita T."/>
            <person name="Gramzow L."/>
            <person name="Gutensohn M."/>
            <person name="Harholt J."/>
            <person name="Hattori M."/>
            <person name="Heyl A."/>
            <person name="Hirai T."/>
            <person name="Hiwatashi Y."/>
            <person name="Ishikawa M."/>
            <person name="Iwata M."/>
            <person name="Karol K.G."/>
            <person name="Koehler B."/>
            <person name="Kolukisaoglu U."/>
            <person name="Kubo M."/>
            <person name="Kurata T."/>
            <person name="Lalonde S."/>
            <person name="Li K."/>
            <person name="Li Y."/>
            <person name="Litt A."/>
            <person name="Lyons E."/>
            <person name="Manning G."/>
            <person name="Maruyama T."/>
            <person name="Michael T.P."/>
            <person name="Mikami K."/>
            <person name="Miyazaki S."/>
            <person name="Morinaga S."/>
            <person name="Murata T."/>
            <person name="Mueller-Roeber B."/>
            <person name="Nelson D.R."/>
            <person name="Obara M."/>
            <person name="Oguri Y."/>
            <person name="Olmstead R.G."/>
            <person name="Onodera N."/>
            <person name="Petersen B.L."/>
            <person name="Pils B."/>
            <person name="Prigge M."/>
            <person name="Rensing S.A."/>
            <person name="Riano-Pachon D.M."/>
            <person name="Roberts A.W."/>
            <person name="Sato Y."/>
            <person name="Scheller H.V."/>
            <person name="Schulz B."/>
            <person name="Schulz C."/>
            <person name="Shakirov E.V."/>
            <person name="Shibagaki N."/>
            <person name="Shinohara N."/>
            <person name="Shippen D.E."/>
            <person name="Soerensen I."/>
            <person name="Sotooka R."/>
            <person name="Sugimoto N."/>
            <person name="Sugita M."/>
            <person name="Sumikawa N."/>
            <person name="Tanurdzic M."/>
            <person name="Theissen G."/>
            <person name="Ulvskov P."/>
            <person name="Wakazuki S."/>
            <person name="Weng J.K."/>
            <person name="Willats W.W."/>
            <person name="Wipf D."/>
            <person name="Wolf P.G."/>
            <person name="Yang L."/>
            <person name="Zimmer A.D."/>
            <person name="Zhu Q."/>
            <person name="Mitros T."/>
            <person name="Hellsten U."/>
            <person name="Loque D."/>
            <person name="Otillar R."/>
            <person name="Salamov A."/>
            <person name="Schmutz J."/>
            <person name="Shapiro H."/>
            <person name="Lindquist E."/>
            <person name="Lucas S."/>
            <person name="Rokhsar D."/>
            <person name="Grigoriev I.V."/>
        </authorList>
    </citation>
    <scope>NUCLEOTIDE SEQUENCE [LARGE SCALE GENOMIC DNA]</scope>
</reference>
<evidence type="ECO:0000313" key="8">
    <source>
        <dbReference type="EMBL" id="EFJ10104.1"/>
    </source>
</evidence>
<gene>
    <name evidence="8" type="primary">FAS1-2</name>
    <name evidence="8" type="ORF">SELMODRAFT_447454</name>
</gene>
<protein>
    <submittedName>
        <fullName evidence="8">Uncharacterized protein FAS1-2</fullName>
    </submittedName>
</protein>
<dbReference type="KEGG" id="smo:SELMODRAFT_447454"/>
<dbReference type="PANTHER" id="PTHR15272:SF0">
    <property type="entry name" value="CHROMATIN ASSEMBLY FACTOR 1 SUBUNIT A"/>
    <property type="match status" value="1"/>
</dbReference>
<evidence type="ECO:0000259" key="6">
    <source>
        <dbReference type="Pfam" id="PF12253"/>
    </source>
</evidence>
<feature type="compositionally biased region" description="Acidic residues" evidence="5">
    <location>
        <begin position="271"/>
        <end position="295"/>
    </location>
</feature>
<evidence type="ECO:0000256" key="2">
    <source>
        <dbReference type="ARBA" id="ARBA00022763"/>
    </source>
</evidence>
<evidence type="ECO:0000256" key="3">
    <source>
        <dbReference type="ARBA" id="ARBA00023204"/>
    </source>
</evidence>
<name>D8SZL2_SELML</name>
<evidence type="ECO:0000256" key="5">
    <source>
        <dbReference type="SAM" id="MobiDB-lite"/>
    </source>
</evidence>
<dbReference type="GO" id="GO:0033186">
    <property type="term" value="C:CAF-1 complex"/>
    <property type="evidence" value="ECO:0000318"/>
    <property type="project" value="GO_Central"/>
</dbReference>
<dbReference type="HOGENOM" id="CLU_038642_0_0_1"/>
<dbReference type="eggNOG" id="KOG4364">
    <property type="taxonomic scope" value="Eukaryota"/>
</dbReference>
<dbReference type="Proteomes" id="UP000001514">
    <property type="component" value="Unassembled WGS sequence"/>
</dbReference>
<dbReference type="GO" id="GO:0006334">
    <property type="term" value="P:nucleosome assembly"/>
    <property type="evidence" value="ECO:0000318"/>
    <property type="project" value="GO_Central"/>
</dbReference>
<dbReference type="STRING" id="88036.D8SZL2"/>
<dbReference type="GO" id="GO:0006281">
    <property type="term" value="P:DNA repair"/>
    <property type="evidence" value="ECO:0007669"/>
    <property type="project" value="UniProtKB-KW"/>
</dbReference>
<dbReference type="InParanoid" id="D8SZL2"/>
<feature type="domain" description="Chromatin assembly factor 1 subunit Cac1-like C-terminal" evidence="7">
    <location>
        <begin position="423"/>
        <end position="474"/>
    </location>
</feature>
<evidence type="ECO:0000259" key="7">
    <source>
        <dbReference type="Pfam" id="PF21796"/>
    </source>
</evidence>
<evidence type="ECO:0000313" key="9">
    <source>
        <dbReference type="Proteomes" id="UP000001514"/>
    </source>
</evidence>
<evidence type="ECO:0000256" key="1">
    <source>
        <dbReference type="ARBA" id="ARBA00004123"/>
    </source>
</evidence>
<feature type="compositionally biased region" description="Acidic residues" evidence="5">
    <location>
        <begin position="518"/>
        <end position="531"/>
    </location>
</feature>
<dbReference type="GO" id="GO:0005634">
    <property type="term" value="C:nucleus"/>
    <property type="evidence" value="ECO:0000318"/>
    <property type="project" value="GO_Central"/>
</dbReference>
<dbReference type="InterPro" id="IPR022043">
    <property type="entry name" value="CAF1A_DD"/>
</dbReference>
<comment type="subcellular location">
    <subcellularLocation>
        <location evidence="1">Nucleus</location>
    </subcellularLocation>
</comment>
<sequence length="531" mass="60736">MVSARDSPLDRKCGAISSSNVLVPCQEERVEVMDKQQAKALKEAQRLAKEREREEHRAKRAENLAKKEQARAEREALKHEKEAQKEKKRLAKEEAERKRNAVIQKQAGIMNKLFVKEKPPAPLERSPVKEAPKENVVMSAMDRVLATIHTETNEVEVFRRHFDEWRTSRRQKKFVTWGLRREPKVDVLKQPKLQRDVDVSNEISPTALPSGTPCMKLLQFHKCFRPAYYGTHSKKSNVIGPRHPLRKEPSLDYTVDSDDEWEEVARLVLEEPGENLSDLDEPEEEEKVDDDDSADDFVVPDGYFSADEGVDMDTCENQNSCSSSQAPNTENVKNILDSVAERALKHNCPFVLRNFTANPTSQDSDSVSPYRDSCLKALEIRVLAEDISIEPVTEEYEAYPQEVKTPITGVRRRRKRELADSALPEIVRFLRESSTLGMKKIVESLSQRFPGIPKSTLTSKVREISTYTDNHWKVKDEVLALLQPQKKKSLDDEEKKDDQPVACINVMQKRCLPNNDEPNNDEPNNEPNDDA</sequence>
<keyword evidence="2" id="KW-0227">DNA damage</keyword>
<accession>D8SZL2</accession>
<feature type="domain" description="Chromatin assembly factor 1 subunit A dimerization" evidence="6">
    <location>
        <begin position="216"/>
        <end position="292"/>
    </location>
</feature>
<keyword evidence="4" id="KW-0539">Nucleus</keyword>
<dbReference type="Gramene" id="EFJ10104">
    <property type="protein sequence ID" value="EFJ10104"/>
    <property type="gene ID" value="SELMODRAFT_447454"/>
</dbReference>
<keyword evidence="9" id="KW-1185">Reference proteome</keyword>
<dbReference type="PANTHER" id="PTHR15272">
    <property type="entry name" value="CHROMATIN ASSEMBLY FACTOR 1 SUBUNIT A CAF-1 SUBUNIT A"/>
    <property type="match status" value="1"/>
</dbReference>
<proteinExistence type="predicted"/>
<dbReference type="Pfam" id="PF12253">
    <property type="entry name" value="CAF1A_dimeriz"/>
    <property type="match status" value="1"/>
</dbReference>
<keyword evidence="3" id="KW-0234">DNA repair</keyword>
<dbReference type="OMA" id="HEQVKDR"/>
<dbReference type="InterPro" id="IPR048800">
    <property type="entry name" value="Cac1-like_C"/>
</dbReference>